<protein>
    <submittedName>
        <fullName evidence="4">Carbohydrate kinase family protein</fullName>
    </submittedName>
</protein>
<dbReference type="GO" id="GO:0016301">
    <property type="term" value="F:kinase activity"/>
    <property type="evidence" value="ECO:0007669"/>
    <property type="project" value="UniProtKB-KW"/>
</dbReference>
<keyword evidence="2 4" id="KW-0418">Kinase</keyword>
<evidence type="ECO:0000259" key="3">
    <source>
        <dbReference type="Pfam" id="PF00294"/>
    </source>
</evidence>
<reference evidence="4 5" key="1">
    <citation type="submission" date="2023-04" db="EMBL/GenBank/DDBJ databases">
        <title>YMD61, complete Genome.</title>
        <authorList>
            <person name="Zhang J."/>
        </authorList>
    </citation>
    <scope>NUCLEOTIDE SEQUENCE [LARGE SCALE GENOMIC DNA]</scope>
    <source>
        <strain evidence="4 5">YMD61</strain>
    </source>
</reference>
<dbReference type="InterPro" id="IPR011611">
    <property type="entry name" value="PfkB_dom"/>
</dbReference>
<dbReference type="Pfam" id="PF00294">
    <property type="entry name" value="PfkB"/>
    <property type="match status" value="1"/>
</dbReference>
<evidence type="ECO:0000313" key="5">
    <source>
        <dbReference type="Proteomes" id="UP001230978"/>
    </source>
</evidence>
<sequence>MTRPVSERRGIACAGNWIVDIVHTIEAWPAKSDLVRILDEVEGTGGGAANVMLSLAAFQAGLPLWAIGLVGMDRHAATVRWAVKGAGADGTHLAETERAPTAHTHVMNLPGDSRTFFYHPGTNDLLDEGDIAVEAVAEAGAKVFYLGYLNLLGRLDAVEAGSSGGARVLARARAAGMVTVADLVSTDREGFAETVAAALPHLDVLFLNEGEAARATGLPVTGPDDLDGVAAAAARLRLGGAGVVVVHTPALGLWLSGAGAVVVRPDPVPASDVVSPVGAGDAFAAGCLYGLHEGWGPEACLRLGHLAAAASLRGATATGAIPALPVLMGGQ</sequence>
<dbReference type="SUPFAM" id="SSF53613">
    <property type="entry name" value="Ribokinase-like"/>
    <property type="match status" value="1"/>
</dbReference>
<dbReference type="InterPro" id="IPR029056">
    <property type="entry name" value="Ribokinase-like"/>
</dbReference>
<dbReference type="PANTHER" id="PTHR10584">
    <property type="entry name" value="SUGAR KINASE"/>
    <property type="match status" value="1"/>
</dbReference>
<name>A0ABY8Q5K8_9RHOB</name>
<dbReference type="RefSeq" id="WP_281466207.1">
    <property type="nucleotide sequence ID" value="NZ_CP124535.1"/>
</dbReference>
<dbReference type="Gene3D" id="3.40.1190.20">
    <property type="match status" value="1"/>
</dbReference>
<dbReference type="EMBL" id="CP124535">
    <property type="protein sequence ID" value="WGV16148.1"/>
    <property type="molecule type" value="Genomic_DNA"/>
</dbReference>
<dbReference type="PANTHER" id="PTHR10584:SF166">
    <property type="entry name" value="RIBOKINASE"/>
    <property type="match status" value="1"/>
</dbReference>
<feature type="domain" description="Carbohydrate kinase PfkB" evidence="3">
    <location>
        <begin position="11"/>
        <end position="319"/>
    </location>
</feature>
<evidence type="ECO:0000256" key="1">
    <source>
        <dbReference type="ARBA" id="ARBA00022679"/>
    </source>
</evidence>
<dbReference type="Proteomes" id="UP001230978">
    <property type="component" value="Chromosome"/>
</dbReference>
<evidence type="ECO:0000313" key="4">
    <source>
        <dbReference type="EMBL" id="WGV16148.1"/>
    </source>
</evidence>
<proteinExistence type="predicted"/>
<organism evidence="4 5">
    <name type="scientific">Fuscovulum ytuae</name>
    <dbReference type="NCBI Taxonomy" id="3042299"/>
    <lineage>
        <taxon>Bacteria</taxon>
        <taxon>Pseudomonadati</taxon>
        <taxon>Pseudomonadota</taxon>
        <taxon>Alphaproteobacteria</taxon>
        <taxon>Rhodobacterales</taxon>
        <taxon>Paracoccaceae</taxon>
        <taxon>Fuscovulum</taxon>
    </lineage>
</organism>
<evidence type="ECO:0000256" key="2">
    <source>
        <dbReference type="ARBA" id="ARBA00022777"/>
    </source>
</evidence>
<gene>
    <name evidence="4" type="ORF">QF092_18165</name>
</gene>
<accession>A0ABY8Q5K8</accession>
<keyword evidence="5" id="KW-1185">Reference proteome</keyword>
<keyword evidence="1" id="KW-0808">Transferase</keyword>